<dbReference type="HAMAP" id="MF_00022">
    <property type="entry name" value="Glu_tRNA_synth_type1"/>
    <property type="match status" value="1"/>
</dbReference>
<comment type="catalytic activity">
    <reaction evidence="7">
        <text>tRNA(Glu) + L-glutamate + ATP = L-glutamyl-tRNA(Glu) + AMP + diphosphate</text>
        <dbReference type="Rhea" id="RHEA:23540"/>
        <dbReference type="Rhea" id="RHEA-COMP:9663"/>
        <dbReference type="Rhea" id="RHEA-COMP:9680"/>
        <dbReference type="ChEBI" id="CHEBI:29985"/>
        <dbReference type="ChEBI" id="CHEBI:30616"/>
        <dbReference type="ChEBI" id="CHEBI:33019"/>
        <dbReference type="ChEBI" id="CHEBI:78442"/>
        <dbReference type="ChEBI" id="CHEBI:78520"/>
        <dbReference type="ChEBI" id="CHEBI:456215"/>
        <dbReference type="EC" id="6.1.1.17"/>
    </reaction>
</comment>
<protein>
    <recommendedName>
        <fullName evidence="7">Glutamate--tRNA ligase</fullName>
        <ecNumber evidence="7">6.1.1.17</ecNumber>
    </recommendedName>
    <alternativeName>
        <fullName evidence="7">Glutamyl-tRNA synthetase</fullName>
        <shortName evidence="7">GluRS</shortName>
    </alternativeName>
</protein>
<evidence type="ECO:0000256" key="7">
    <source>
        <dbReference type="HAMAP-Rule" id="MF_00022"/>
    </source>
</evidence>
<comment type="subcellular location">
    <subcellularLocation>
        <location evidence="7">Cytoplasm</location>
    </subcellularLocation>
</comment>
<dbReference type="Pfam" id="PF19269">
    <property type="entry name" value="Anticodon_2"/>
    <property type="match status" value="1"/>
</dbReference>
<sequence>MSVKVRFAPSPTGFVHIGSLRTALYNYLFAKKMGGTYLLRVEDTDQSRLVEGAIEGMLKAMDWAGVNHTEGVVLDENGKITEVGENGPYIQSKRLDIYKEYIKELLDNGHAYYCFCSKERLDKVREVQKSEGKIPKYDGICRGLSKEEVEAKIAAGEKYVIRLKLPANKEIKFNDIVRGLVTINTDDLDDQVLMKSDGFPTYHFAVIVDDHLMGITHVIRGEEWLPSTPKHVYMYEAFGWEAPTFVHLPNILNAERKKLSKRHGDVAVEDFRKKGYSPEGLVNYVSLVGWSPEDNKEIFNMKELEEAFSLERVSKSGGVFDTDKLNWVNAHYIKAADDAVIADLAIPFLIEAGFITEEEAEERYDWIKSMVGVVKESLSYVKEITTKVDIFFKDELELEDDDCREFLKLEHIPTLIDVLKEKVTEADEINEAFIKAMFKQIQKEHGIKGKNLFMGTRVILTGQMHGPEMPLVLTLLGKEKILNRINYVKNNII</sequence>
<evidence type="ECO:0000259" key="9">
    <source>
        <dbReference type="Pfam" id="PF19269"/>
    </source>
</evidence>
<evidence type="ECO:0000259" key="8">
    <source>
        <dbReference type="Pfam" id="PF00749"/>
    </source>
</evidence>
<dbReference type="InterPro" id="IPR014729">
    <property type="entry name" value="Rossmann-like_a/b/a_fold"/>
</dbReference>
<dbReference type="InterPro" id="IPR000924">
    <property type="entry name" value="Glu/Gln-tRNA-synth"/>
</dbReference>
<feature type="domain" description="Aminoacyl-tRNA synthetase class I anticodon-binding" evidence="9">
    <location>
        <begin position="342"/>
        <end position="487"/>
    </location>
</feature>
<dbReference type="SUPFAM" id="SSF52374">
    <property type="entry name" value="Nucleotidylyl transferase"/>
    <property type="match status" value="1"/>
</dbReference>
<feature type="binding site" evidence="7">
    <location>
        <position position="261"/>
    </location>
    <ligand>
        <name>ATP</name>
        <dbReference type="ChEBI" id="CHEBI:30616"/>
    </ligand>
</feature>
<dbReference type="NCBIfam" id="TIGR00464">
    <property type="entry name" value="gltX_bact"/>
    <property type="match status" value="1"/>
</dbReference>
<evidence type="ECO:0000256" key="2">
    <source>
        <dbReference type="ARBA" id="ARBA00022598"/>
    </source>
</evidence>
<dbReference type="PANTHER" id="PTHR43311">
    <property type="entry name" value="GLUTAMATE--TRNA LIGASE"/>
    <property type="match status" value="1"/>
</dbReference>
<keyword evidence="4 7" id="KW-0067">ATP-binding</keyword>
<comment type="subunit">
    <text evidence="7">Monomer.</text>
</comment>
<gene>
    <name evidence="7 10" type="primary">gltX</name>
    <name evidence="10" type="ORF">P4S50_19045</name>
</gene>
<keyword evidence="3 7" id="KW-0547">Nucleotide-binding</keyword>
<dbReference type="EMBL" id="CP120733">
    <property type="protein sequence ID" value="WFD10364.1"/>
    <property type="molecule type" value="Genomic_DNA"/>
</dbReference>
<dbReference type="Proteomes" id="UP001222800">
    <property type="component" value="Chromosome"/>
</dbReference>
<dbReference type="InterPro" id="IPR045462">
    <property type="entry name" value="aa-tRNA-synth_I_cd-bd"/>
</dbReference>
<keyword evidence="11" id="KW-1185">Reference proteome</keyword>
<feature type="short sequence motif" description="'KMSKS' region" evidence="7">
    <location>
        <begin position="258"/>
        <end position="262"/>
    </location>
</feature>
<dbReference type="PANTHER" id="PTHR43311:SF2">
    <property type="entry name" value="GLUTAMATE--TRNA LIGASE, MITOCHONDRIAL-RELATED"/>
    <property type="match status" value="1"/>
</dbReference>
<evidence type="ECO:0000313" key="10">
    <source>
        <dbReference type="EMBL" id="WFD10364.1"/>
    </source>
</evidence>
<accession>A0ABY8EF13</accession>
<comment type="similarity">
    <text evidence="1 7">Belongs to the class-I aminoacyl-tRNA synthetase family. Glutamate--tRNA ligase type 1 subfamily.</text>
</comment>
<feature type="domain" description="Glutamyl/glutaminyl-tRNA synthetase class Ib catalytic" evidence="8">
    <location>
        <begin position="3"/>
        <end position="327"/>
    </location>
</feature>
<evidence type="ECO:0000256" key="1">
    <source>
        <dbReference type="ARBA" id="ARBA00007894"/>
    </source>
</evidence>
<dbReference type="CDD" id="cd00808">
    <property type="entry name" value="GluRS_core"/>
    <property type="match status" value="1"/>
</dbReference>
<keyword evidence="5 7" id="KW-0648">Protein biosynthesis</keyword>
<dbReference type="Gene3D" id="3.40.50.620">
    <property type="entry name" value="HUPs"/>
    <property type="match status" value="1"/>
</dbReference>
<evidence type="ECO:0000313" key="11">
    <source>
        <dbReference type="Proteomes" id="UP001222800"/>
    </source>
</evidence>
<name>A0ABY8EF13_9FIRM</name>
<dbReference type="InterPro" id="IPR020058">
    <property type="entry name" value="Glu/Gln-tRNA-synth_Ib_cat-dom"/>
</dbReference>
<dbReference type="RefSeq" id="WP_277732339.1">
    <property type="nucleotide sequence ID" value="NZ_CP120733.1"/>
</dbReference>
<proteinExistence type="inferred from homology"/>
<keyword evidence="6 7" id="KW-0030">Aminoacyl-tRNA synthetase</keyword>
<keyword evidence="7" id="KW-0963">Cytoplasm</keyword>
<organism evidence="10 11">
    <name type="scientific">Tepidibacter hydrothermalis</name>
    <dbReference type="NCBI Taxonomy" id="3036126"/>
    <lineage>
        <taxon>Bacteria</taxon>
        <taxon>Bacillati</taxon>
        <taxon>Bacillota</taxon>
        <taxon>Clostridia</taxon>
        <taxon>Peptostreptococcales</taxon>
        <taxon>Peptostreptococcaceae</taxon>
        <taxon>Tepidibacter</taxon>
    </lineage>
</organism>
<evidence type="ECO:0000256" key="3">
    <source>
        <dbReference type="ARBA" id="ARBA00022741"/>
    </source>
</evidence>
<dbReference type="EC" id="6.1.1.17" evidence="7"/>
<dbReference type="InterPro" id="IPR049940">
    <property type="entry name" value="GluQ/Sye"/>
</dbReference>
<comment type="caution">
    <text evidence="7">Lacks conserved residue(s) required for the propagation of feature annotation.</text>
</comment>
<keyword evidence="2 7" id="KW-0436">Ligase</keyword>
<evidence type="ECO:0000256" key="4">
    <source>
        <dbReference type="ARBA" id="ARBA00022840"/>
    </source>
</evidence>
<dbReference type="PRINTS" id="PR00987">
    <property type="entry name" value="TRNASYNTHGLU"/>
</dbReference>
<dbReference type="Gene3D" id="1.10.10.350">
    <property type="match status" value="1"/>
</dbReference>
<dbReference type="InterPro" id="IPR004527">
    <property type="entry name" value="Glu-tRNA-ligase_bac/mito"/>
</dbReference>
<dbReference type="InterPro" id="IPR008925">
    <property type="entry name" value="aa_tRNA-synth_I_cd-bd_sf"/>
</dbReference>
<feature type="short sequence motif" description="'HIGH' region" evidence="7">
    <location>
        <begin position="9"/>
        <end position="19"/>
    </location>
</feature>
<dbReference type="GO" id="GO:0004818">
    <property type="term" value="F:glutamate-tRNA ligase activity"/>
    <property type="evidence" value="ECO:0007669"/>
    <property type="project" value="UniProtKB-EC"/>
</dbReference>
<dbReference type="SUPFAM" id="SSF48163">
    <property type="entry name" value="An anticodon-binding domain of class I aminoacyl-tRNA synthetases"/>
    <property type="match status" value="1"/>
</dbReference>
<reference evidence="10 11" key="1">
    <citation type="submission" date="2023-03" db="EMBL/GenBank/DDBJ databases">
        <title>Complete genome sequence of Tepidibacter sp. SWIR-1, isolated from a deep-sea hydrothermal vent.</title>
        <authorList>
            <person name="Li X."/>
        </authorList>
    </citation>
    <scope>NUCLEOTIDE SEQUENCE [LARGE SCALE GENOMIC DNA]</scope>
    <source>
        <strain evidence="10 11">SWIR-1</strain>
    </source>
</reference>
<dbReference type="InterPro" id="IPR020751">
    <property type="entry name" value="aa-tRNA-synth_I_codon-bd_sub2"/>
</dbReference>
<dbReference type="InterPro" id="IPR033910">
    <property type="entry name" value="GluRS_core"/>
</dbReference>
<dbReference type="Pfam" id="PF00749">
    <property type="entry name" value="tRNA-synt_1c"/>
    <property type="match status" value="1"/>
</dbReference>
<comment type="function">
    <text evidence="7">Catalyzes the attachment of glutamate to tRNA(Glu) in a two-step reaction: glutamate is first activated by ATP to form Glu-AMP and then transferred to the acceptor end of tRNA(Glu).</text>
</comment>
<evidence type="ECO:0000256" key="6">
    <source>
        <dbReference type="ARBA" id="ARBA00023146"/>
    </source>
</evidence>
<evidence type="ECO:0000256" key="5">
    <source>
        <dbReference type="ARBA" id="ARBA00022917"/>
    </source>
</evidence>